<feature type="transmembrane region" description="Helical" evidence="5">
    <location>
        <begin position="497"/>
        <end position="520"/>
    </location>
</feature>
<dbReference type="AlphaFoldDB" id="A0A077LU37"/>
<feature type="transmembrane region" description="Helical" evidence="5">
    <location>
        <begin position="176"/>
        <end position="196"/>
    </location>
</feature>
<dbReference type="InterPro" id="IPR052962">
    <property type="entry name" value="AA_Transporter_AGT"/>
</dbReference>
<evidence type="ECO:0000256" key="4">
    <source>
        <dbReference type="ARBA" id="ARBA00023136"/>
    </source>
</evidence>
<reference evidence="6 7" key="1">
    <citation type="journal article" date="2013" name="ISME J.">
        <title>A metabolic model for members of the genus Tetrasphaera involved in enhanced biological phosphorus removal.</title>
        <authorList>
            <person name="Kristiansen R."/>
            <person name="Nguyen H.T.T."/>
            <person name="Saunders A.M."/>
            <person name="Nielsen J.L."/>
            <person name="Wimmer R."/>
            <person name="Le V.Q."/>
            <person name="McIlroy S.J."/>
            <person name="Petrovski S."/>
            <person name="Seviour R.J."/>
            <person name="Calteau A."/>
            <person name="Nielsen K.L."/>
            <person name="Nielsen P.H."/>
        </authorList>
    </citation>
    <scope>NUCLEOTIDE SEQUENCE [LARGE SCALE GENOMIC DNA]</scope>
    <source>
        <strain evidence="6 7">T1-X7</strain>
    </source>
</reference>
<gene>
    <name evidence="6" type="ORF">BN12_1720001</name>
</gene>
<feature type="transmembrane region" description="Helical" evidence="5">
    <location>
        <begin position="91"/>
        <end position="111"/>
    </location>
</feature>
<dbReference type="GO" id="GO:0016020">
    <property type="term" value="C:membrane"/>
    <property type="evidence" value="ECO:0007669"/>
    <property type="project" value="UniProtKB-SubCell"/>
</dbReference>
<dbReference type="RefSeq" id="WP_048556505.1">
    <property type="nucleotide sequence ID" value="NZ_HF570958.1"/>
</dbReference>
<feature type="transmembrane region" description="Helical" evidence="5">
    <location>
        <begin position="21"/>
        <end position="39"/>
    </location>
</feature>
<keyword evidence="4 5" id="KW-0472">Membrane</keyword>
<dbReference type="PANTHER" id="PTHR47547:SF1">
    <property type="entry name" value="ASPARTATE-PROTON SYMPORTER"/>
    <property type="match status" value="1"/>
</dbReference>
<evidence type="ECO:0000313" key="7">
    <source>
        <dbReference type="Proteomes" id="UP000035721"/>
    </source>
</evidence>
<name>A0A077LU37_9MICO</name>
<evidence type="ECO:0000256" key="3">
    <source>
        <dbReference type="ARBA" id="ARBA00022989"/>
    </source>
</evidence>
<proteinExistence type="predicted"/>
<protein>
    <submittedName>
        <fullName evidence="6">Putative amino acid permease</fullName>
    </submittedName>
</protein>
<evidence type="ECO:0000313" key="6">
    <source>
        <dbReference type="EMBL" id="CCH77213.1"/>
    </source>
</evidence>
<sequence length="553" mass="59682">MASATIERPDQQHELKRHVGRVGLLFASVGSIIGSGWLFGALNASTTAGPAAVISWALGGIMILFIALCYAELGTMFPLSGGVVRFPHISFGGFASFVTGWITWVACMSVAPIEVEGALQYATKYAPFTKEHVLATGSVHTLTPLGFTFAVLAMALFVVINYFGIRWFARVNSALVWWKLFIICLVIVAFLVTTFHGVNFSSQGFRPAGWHGVFTAIATSGIVFSYLGFRQGIELAGETDNPRRNVPLAVIGSVVLTALIYIGLQIAFIGALPSSALSHGWAKLSFENDFGPLAALSTILGLGWLAVLLYVDAIVSPADTGLIYTTVTSRISYAMARNGNAPDGLARTNSRGVPVGSLVLAFFVGLILFLPFPSWQQLVGFITSATVLSFGTGPLAVAALRQQQPDHARPFRVPAGHVIPFLAFWSSNLIVYWTGWDTDYKLFIACLLGGIALLGNIWHRRRNGLPTTFHWRAGIWYIPWLAGLAIISWLGDYAGGLGVIHFGSAFPVTFVFSALIYWLAYTLRLDRQTVEKNIAEVRAEAEAEEAALGATPA</sequence>
<dbReference type="PANTHER" id="PTHR47547">
    <property type="match status" value="1"/>
</dbReference>
<dbReference type="STRING" id="1194083.BN12_1720001"/>
<organism evidence="6 7">
    <name type="scientific">Nostocoides japonicum T1-X7</name>
    <dbReference type="NCBI Taxonomy" id="1194083"/>
    <lineage>
        <taxon>Bacteria</taxon>
        <taxon>Bacillati</taxon>
        <taxon>Actinomycetota</taxon>
        <taxon>Actinomycetes</taxon>
        <taxon>Micrococcales</taxon>
        <taxon>Intrasporangiaceae</taxon>
        <taxon>Nostocoides</taxon>
    </lineage>
</organism>
<keyword evidence="7" id="KW-1185">Reference proteome</keyword>
<dbReference type="InterPro" id="IPR002293">
    <property type="entry name" value="AA/rel_permease1"/>
</dbReference>
<feature type="transmembrane region" description="Helical" evidence="5">
    <location>
        <begin position="145"/>
        <end position="164"/>
    </location>
</feature>
<keyword evidence="3 5" id="KW-1133">Transmembrane helix</keyword>
<feature type="transmembrane region" description="Helical" evidence="5">
    <location>
        <begin position="440"/>
        <end position="459"/>
    </location>
</feature>
<dbReference type="OrthoDB" id="9762947at2"/>
<dbReference type="Proteomes" id="UP000035721">
    <property type="component" value="Unassembled WGS sequence"/>
</dbReference>
<feature type="transmembrane region" description="Helical" evidence="5">
    <location>
        <begin position="248"/>
        <end position="270"/>
    </location>
</feature>
<dbReference type="Pfam" id="PF13520">
    <property type="entry name" value="AA_permease_2"/>
    <property type="match status" value="1"/>
</dbReference>
<comment type="subcellular location">
    <subcellularLocation>
        <location evidence="1">Membrane</location>
        <topology evidence="1">Multi-pass membrane protein</topology>
    </subcellularLocation>
</comment>
<feature type="transmembrane region" description="Helical" evidence="5">
    <location>
        <begin position="51"/>
        <end position="71"/>
    </location>
</feature>
<accession>A0A077LU37</accession>
<dbReference type="Gene3D" id="1.20.1740.10">
    <property type="entry name" value="Amino acid/polyamine transporter I"/>
    <property type="match status" value="1"/>
</dbReference>
<keyword evidence="2 5" id="KW-0812">Transmembrane</keyword>
<evidence type="ECO:0000256" key="2">
    <source>
        <dbReference type="ARBA" id="ARBA00022692"/>
    </source>
</evidence>
<feature type="transmembrane region" description="Helical" evidence="5">
    <location>
        <begin position="378"/>
        <end position="400"/>
    </location>
</feature>
<dbReference type="EMBL" id="CAJB01000082">
    <property type="protein sequence ID" value="CCH77213.1"/>
    <property type="molecule type" value="Genomic_DNA"/>
</dbReference>
<feature type="transmembrane region" description="Helical" evidence="5">
    <location>
        <begin position="412"/>
        <end position="434"/>
    </location>
</feature>
<dbReference type="GO" id="GO:0022857">
    <property type="term" value="F:transmembrane transporter activity"/>
    <property type="evidence" value="ECO:0007669"/>
    <property type="project" value="InterPro"/>
</dbReference>
<feature type="transmembrane region" description="Helical" evidence="5">
    <location>
        <begin position="353"/>
        <end position="372"/>
    </location>
</feature>
<feature type="transmembrane region" description="Helical" evidence="5">
    <location>
        <begin position="290"/>
        <end position="311"/>
    </location>
</feature>
<dbReference type="PIRSF" id="PIRSF006060">
    <property type="entry name" value="AA_transporter"/>
    <property type="match status" value="1"/>
</dbReference>
<comment type="caution">
    <text evidence="6">The sequence shown here is derived from an EMBL/GenBank/DDBJ whole genome shotgun (WGS) entry which is preliminary data.</text>
</comment>
<evidence type="ECO:0000256" key="1">
    <source>
        <dbReference type="ARBA" id="ARBA00004141"/>
    </source>
</evidence>
<evidence type="ECO:0000256" key="5">
    <source>
        <dbReference type="SAM" id="Phobius"/>
    </source>
</evidence>
<feature type="transmembrane region" description="Helical" evidence="5">
    <location>
        <begin position="208"/>
        <end position="227"/>
    </location>
</feature>
<feature type="transmembrane region" description="Helical" evidence="5">
    <location>
        <begin position="471"/>
        <end position="491"/>
    </location>
</feature>